<dbReference type="EMBL" id="JBDLBR010000002">
    <property type="protein sequence ID" value="MEN7536771.1"/>
    <property type="molecule type" value="Genomic_DNA"/>
</dbReference>
<sequence>MGLIISPSCAHRAVLPTQIGEDALIGHMALLHGCTVADRGFVGMGAIVMDGCAIGSQAILAAGALLPPGKAVPAGELWTGRPALQTRALSEQEIAGMASQTAHHRDGEP</sequence>
<dbReference type="PANTHER" id="PTHR13061:SF29">
    <property type="entry name" value="GAMMA CARBONIC ANHYDRASE-LIKE 1, MITOCHONDRIAL-RELATED"/>
    <property type="match status" value="1"/>
</dbReference>
<dbReference type="InterPro" id="IPR050484">
    <property type="entry name" value="Transf_Hexapept/Carb_Anhydrase"/>
</dbReference>
<dbReference type="SUPFAM" id="SSF51161">
    <property type="entry name" value="Trimeric LpxA-like enzymes"/>
    <property type="match status" value="1"/>
</dbReference>
<evidence type="ECO:0000313" key="2">
    <source>
        <dbReference type="Proteomes" id="UP001484535"/>
    </source>
</evidence>
<gene>
    <name evidence="1" type="ORF">ABDJ38_06265</name>
</gene>
<organism evidence="1 2">
    <name type="scientific">Aurantiacibacter flavus</name>
    <dbReference type="NCBI Taxonomy" id="3145232"/>
    <lineage>
        <taxon>Bacteria</taxon>
        <taxon>Pseudomonadati</taxon>
        <taxon>Pseudomonadota</taxon>
        <taxon>Alphaproteobacteria</taxon>
        <taxon>Sphingomonadales</taxon>
        <taxon>Erythrobacteraceae</taxon>
        <taxon>Aurantiacibacter</taxon>
    </lineage>
</organism>
<name>A0ABV0CVW1_9SPHN</name>
<dbReference type="RefSeq" id="WP_346784221.1">
    <property type="nucleotide sequence ID" value="NZ_JBDLBR010000002.1"/>
</dbReference>
<evidence type="ECO:0008006" key="3">
    <source>
        <dbReference type="Google" id="ProtNLM"/>
    </source>
</evidence>
<evidence type="ECO:0000313" key="1">
    <source>
        <dbReference type="EMBL" id="MEN7536771.1"/>
    </source>
</evidence>
<dbReference type="PANTHER" id="PTHR13061">
    <property type="entry name" value="DYNACTIN SUBUNIT P25"/>
    <property type="match status" value="1"/>
</dbReference>
<dbReference type="InterPro" id="IPR011004">
    <property type="entry name" value="Trimer_LpxA-like_sf"/>
</dbReference>
<dbReference type="Gene3D" id="2.160.10.10">
    <property type="entry name" value="Hexapeptide repeat proteins"/>
    <property type="match status" value="1"/>
</dbReference>
<keyword evidence="2" id="KW-1185">Reference proteome</keyword>
<protein>
    <recommendedName>
        <fullName evidence="3">Gamma carbonic anhydrase family protein</fullName>
    </recommendedName>
</protein>
<proteinExistence type="predicted"/>
<accession>A0ABV0CVW1</accession>
<reference evidence="1 2" key="1">
    <citation type="submission" date="2024-05" db="EMBL/GenBank/DDBJ databases">
        <authorList>
            <person name="Park S."/>
        </authorList>
    </citation>
    <scope>NUCLEOTIDE SEQUENCE [LARGE SCALE GENOMIC DNA]</scope>
    <source>
        <strain evidence="1 2">DGU5</strain>
    </source>
</reference>
<comment type="caution">
    <text evidence="1">The sequence shown here is derived from an EMBL/GenBank/DDBJ whole genome shotgun (WGS) entry which is preliminary data.</text>
</comment>
<dbReference type="Proteomes" id="UP001484535">
    <property type="component" value="Unassembled WGS sequence"/>
</dbReference>